<dbReference type="Pfam" id="PF03235">
    <property type="entry name" value="GmrSD_N"/>
    <property type="match status" value="1"/>
</dbReference>
<dbReference type="Proteomes" id="UP001211015">
    <property type="component" value="Unassembled WGS sequence"/>
</dbReference>
<proteinExistence type="predicted"/>
<protein>
    <submittedName>
        <fullName evidence="2">DUF262 domain-containing protein</fullName>
    </submittedName>
</protein>
<dbReference type="EMBL" id="JAQMLV010000003">
    <property type="protein sequence ID" value="MDB8744076.1"/>
    <property type="molecule type" value="Genomic_DNA"/>
</dbReference>
<name>A0AAW6E7S8_9FIRM</name>
<evidence type="ECO:0000259" key="1">
    <source>
        <dbReference type="Pfam" id="PF03235"/>
    </source>
</evidence>
<reference evidence="2" key="1">
    <citation type="submission" date="2023-01" db="EMBL/GenBank/DDBJ databases">
        <title>Human gut microbiome strain richness.</title>
        <authorList>
            <person name="Chen-Liaw A."/>
        </authorList>
    </citation>
    <scope>NUCLEOTIDE SEQUENCE</scope>
    <source>
        <strain evidence="2">1001275st1_F4_1001275B_160808</strain>
    </source>
</reference>
<dbReference type="RefSeq" id="WP_195387687.1">
    <property type="nucleotide sequence ID" value="NZ_JADNGL010000001.1"/>
</dbReference>
<dbReference type="PANTHER" id="PTHR35149">
    <property type="entry name" value="SLL5132 PROTEIN"/>
    <property type="match status" value="1"/>
</dbReference>
<accession>A0AAW6E7S8</accession>
<dbReference type="InterPro" id="IPR004919">
    <property type="entry name" value="GmrSD_N"/>
</dbReference>
<dbReference type="AlphaFoldDB" id="A0AAW6E7S8"/>
<feature type="domain" description="GmrSD restriction endonucleases N-terminal" evidence="1">
    <location>
        <begin position="13"/>
        <end position="251"/>
    </location>
</feature>
<gene>
    <name evidence="2" type="ORF">PNU62_03495</name>
</gene>
<dbReference type="PANTHER" id="PTHR35149:SF1">
    <property type="entry name" value="DUF5655 DOMAIN-CONTAINING PROTEIN"/>
    <property type="match status" value="1"/>
</dbReference>
<comment type="caution">
    <text evidence="2">The sequence shown here is derived from an EMBL/GenBank/DDBJ whole genome shotgun (WGS) entry which is preliminary data.</text>
</comment>
<sequence>MATKPLEPHMWSLEDLFDPSIIYSVPVYQRPYSWDKDQVSILLEDLIKEFESESKNDGYYTGNLIVYDNNENINGLISKYDIIDGQQRITTFSLIFLAIYCLANENNIEDTDLTLSNVKKSLWKSEKRDFKKEYRAVNLNSIEKKCFEVFFDKCFDSPKDIIEHCQTYKCNSKFDERIINNFKIIYSFLSTRIFKNSKDNLLDFADYLLKNVQFIVITARCKENKVFSMFESINSKGKRLEEIDLIKTYIFSRLDESSYSKYLDIWGELIVRTKDNLYDYIYTYIKAYLSFYRQNIYIGNFKALCKKEMLTFFKTTNEAEALKALLDDLYNKVDYYNMLFSTENAFKLINKKKFRFFYKIFTNISYKHPKPLFFRALIEMHEGKLSNDDVTAIVVDVISFMIKFLTISDRDSKDAITMFSNIMNDIYENGGISKDTISYYIATELITKDVTPEKLKRNLASLDGFEQNKNLSVALLALYESTEISDGKVKIWYDQAYTLLNSFSDSFSLDHLLVQTPEKDSSNFKYYKDEGTGHLVLKDNHDFPTSVSNGMDYELFTKTVLNRIGNLRIYYRDKNSGRGNTAIELKDYSGFYTYAAIEERSKKLVDIIIDECMPAPNIDINAYKTNSIKKADANLPKMAELMERGLIKEGDVIYNTVVPDISKATLLNEKYVNFNGEKLTLNEWGCKVTGWKSIRIYAYTAIEGEIETLQDKRLKIINDNI</sequence>
<evidence type="ECO:0000313" key="3">
    <source>
        <dbReference type="Proteomes" id="UP001211015"/>
    </source>
</evidence>
<organism evidence="2 3">
    <name type="scientific">Ruminococcus bicirculans</name>
    <name type="common">ex Wegman et al. 2014</name>
    <dbReference type="NCBI Taxonomy" id="1160721"/>
    <lineage>
        <taxon>Bacteria</taxon>
        <taxon>Bacillati</taxon>
        <taxon>Bacillota</taxon>
        <taxon>Clostridia</taxon>
        <taxon>Eubacteriales</taxon>
        <taxon>Oscillospiraceae</taxon>
        <taxon>Ruminococcus</taxon>
    </lineage>
</organism>
<evidence type="ECO:0000313" key="2">
    <source>
        <dbReference type="EMBL" id="MDB8744076.1"/>
    </source>
</evidence>